<name>A0A6H0Y3T1_9PEZI</name>
<dbReference type="InterPro" id="IPR002035">
    <property type="entry name" value="VWF_A"/>
</dbReference>
<dbReference type="AlphaFoldDB" id="A0A6H0Y3T1"/>
<keyword evidence="4" id="KW-1185">Reference proteome</keyword>
<dbReference type="Gene3D" id="3.40.50.410">
    <property type="entry name" value="von Willebrand factor, type A domain"/>
    <property type="match status" value="1"/>
</dbReference>
<dbReference type="OrthoDB" id="2142598at2759"/>
<protein>
    <recommendedName>
        <fullName evidence="2">VWFA domain-containing protein</fullName>
    </recommendedName>
</protein>
<feature type="compositionally biased region" description="Low complexity" evidence="1">
    <location>
        <begin position="105"/>
        <end position="123"/>
    </location>
</feature>
<organism evidence="3 4">
    <name type="scientific">Peltaster fructicola</name>
    <dbReference type="NCBI Taxonomy" id="286661"/>
    <lineage>
        <taxon>Eukaryota</taxon>
        <taxon>Fungi</taxon>
        <taxon>Dikarya</taxon>
        <taxon>Ascomycota</taxon>
        <taxon>Pezizomycotina</taxon>
        <taxon>Dothideomycetes</taxon>
        <taxon>Dothideomycetes incertae sedis</taxon>
        <taxon>Peltaster</taxon>
    </lineage>
</organism>
<feature type="domain" description="VWFA" evidence="2">
    <location>
        <begin position="533"/>
        <end position="740"/>
    </location>
</feature>
<evidence type="ECO:0000256" key="1">
    <source>
        <dbReference type="SAM" id="MobiDB-lite"/>
    </source>
</evidence>
<dbReference type="SUPFAM" id="SSF53300">
    <property type="entry name" value="vWA-like"/>
    <property type="match status" value="1"/>
</dbReference>
<proteinExistence type="predicted"/>
<feature type="region of interest" description="Disordered" evidence="1">
    <location>
        <begin position="82"/>
        <end position="123"/>
    </location>
</feature>
<gene>
    <name evidence="3" type="ORF">AMS68_007194</name>
</gene>
<dbReference type="PROSITE" id="PS50234">
    <property type="entry name" value="VWFA"/>
    <property type="match status" value="1"/>
</dbReference>
<evidence type="ECO:0000313" key="3">
    <source>
        <dbReference type="EMBL" id="QIX01677.1"/>
    </source>
</evidence>
<accession>A0A6H0Y3T1</accession>
<dbReference type="Proteomes" id="UP000503462">
    <property type="component" value="Chromosome 5"/>
</dbReference>
<reference evidence="3 4" key="1">
    <citation type="journal article" date="2016" name="Sci. Rep.">
        <title>Peltaster fructicola genome reveals evolution from an invasive phytopathogen to an ectophytic parasite.</title>
        <authorList>
            <person name="Xu C."/>
            <person name="Chen H."/>
            <person name="Gleason M.L."/>
            <person name="Xu J.R."/>
            <person name="Liu H."/>
            <person name="Zhang R."/>
            <person name="Sun G."/>
        </authorList>
    </citation>
    <scope>NUCLEOTIDE SEQUENCE [LARGE SCALE GENOMIC DNA]</scope>
    <source>
        <strain evidence="3 4">LNHT1506</strain>
    </source>
</reference>
<evidence type="ECO:0000313" key="4">
    <source>
        <dbReference type="Proteomes" id="UP000503462"/>
    </source>
</evidence>
<dbReference type="InterPro" id="IPR036465">
    <property type="entry name" value="vWFA_dom_sf"/>
</dbReference>
<evidence type="ECO:0000259" key="2">
    <source>
        <dbReference type="PROSITE" id="PS50234"/>
    </source>
</evidence>
<sequence>MSKPQIQTDLLQRLQALLPLEENELKQVLDYSATLPSDAAKTHLQELLGDGPEAAQFIDDFQHRQTETSLADSMKNTHIYDTDVKTGNGIPASDVKSSQDRKTLPSTAPPAQQHASSSNQQQYSQRVWVNGVSHMANIRAADEQDIQQHLQTVQYNHHIFNSDIDPEHETEYYCRCDICVYKERKYYRYAMQNQWSEAVKYPGETTYTDEKNLNGKLYQPYGRIGRVGYPDSNWSLSERNPYVYRVASPFGTAWSQSPWRPSIPIPAYYTAHIQQMIAMNNQLNASAQAYVNTLEPRYNIWDDTVRERELATVAEAEARHVEATQKSKMKKFKKSLGVRSSEEKANAKAKSTIHGGLALRNQIVEEEQGRWPDQQWRNLVMSYQEHVGMSKMIQTLRRQQPLQYLHLLRAGYFEPIPVAWANQASNPLKFSIEALAGWRGITPAWRGYEDTAEERLYWVLNHREGSVGMRMKPDRISEMNMAQQRMARAVEPPPAYFAADDTCHVQHMTDGYTKQVMPTPFVAIDQPETPADDTMILLDISGSMDFQPQRPVYQEYLITGFTHSTQPKNKDVAKAVIRRFTDAMANHDNHSGYDLVTFSSDAHYMGSVTHQNLDDTWSRIRFGGTTRVMTGWQLCKERHFQKHSQSATYHSVYGWQAGPETPILRLLLLLDGEATDMDEFELDLLGSSWAHVTIFLIGVDGCPHHHRHANELDRIGSVNRHVSFVDAQGNFPERYITHELLKRHLGYDISMQEFQQMEELPPYTQF</sequence>
<dbReference type="CDD" id="cd00198">
    <property type="entry name" value="vWFA"/>
    <property type="match status" value="1"/>
</dbReference>
<dbReference type="EMBL" id="CP051143">
    <property type="protein sequence ID" value="QIX01677.1"/>
    <property type="molecule type" value="Genomic_DNA"/>
</dbReference>